<evidence type="ECO:0000313" key="6">
    <source>
        <dbReference type="Proteomes" id="UP000321393"/>
    </source>
</evidence>
<dbReference type="PROSITE" id="PS50082">
    <property type="entry name" value="WD_REPEATS_2"/>
    <property type="match status" value="2"/>
</dbReference>
<dbReference type="PROSITE" id="PS00678">
    <property type="entry name" value="WD_REPEATS_1"/>
    <property type="match status" value="1"/>
</dbReference>
<protein>
    <submittedName>
        <fullName evidence="5">WD repeat-containing protein 25 isoform X2</fullName>
    </submittedName>
</protein>
<dbReference type="Gene3D" id="2.130.10.10">
    <property type="entry name" value="YVTN repeat-like/Quinoprotein amine dehydrogenase"/>
    <property type="match status" value="1"/>
</dbReference>
<accession>A0A5A7U0J5</accession>
<keyword evidence="2" id="KW-0677">Repeat</keyword>
<dbReference type="Proteomes" id="UP000321393">
    <property type="component" value="Unassembled WGS sequence"/>
</dbReference>
<dbReference type="SUPFAM" id="SSF50978">
    <property type="entry name" value="WD40 repeat-like"/>
    <property type="match status" value="1"/>
</dbReference>
<feature type="compositionally biased region" description="Low complexity" evidence="4">
    <location>
        <begin position="78"/>
        <end position="89"/>
    </location>
</feature>
<feature type="repeat" description="WD" evidence="3">
    <location>
        <begin position="223"/>
        <end position="265"/>
    </location>
</feature>
<dbReference type="PANTHER" id="PTHR44566">
    <property type="entry name" value="TRANSDUCIN/WD40 REPEAT-LIKE SUPERFAMILY PROTEIN"/>
    <property type="match status" value="1"/>
</dbReference>
<dbReference type="PANTHER" id="PTHR44566:SF1">
    <property type="entry name" value="WD REPEAT-CONTAINING PROTEIN 25"/>
    <property type="match status" value="1"/>
</dbReference>
<dbReference type="OrthoDB" id="256303at2759"/>
<evidence type="ECO:0000256" key="2">
    <source>
        <dbReference type="ARBA" id="ARBA00022737"/>
    </source>
</evidence>
<comment type="caution">
    <text evidence="5">The sequence shown here is derived from an EMBL/GenBank/DDBJ whole genome shotgun (WGS) entry which is preliminary data.</text>
</comment>
<feature type="repeat" description="WD" evidence="3">
    <location>
        <begin position="137"/>
        <end position="171"/>
    </location>
</feature>
<evidence type="ECO:0000256" key="3">
    <source>
        <dbReference type="PROSITE-ProRule" id="PRU00221"/>
    </source>
</evidence>
<dbReference type="AlphaFoldDB" id="A0A5A7U0J5"/>
<dbReference type="EMBL" id="SSTE01013576">
    <property type="protein sequence ID" value="KAA0046999.1"/>
    <property type="molecule type" value="Genomic_DNA"/>
</dbReference>
<evidence type="ECO:0000256" key="4">
    <source>
        <dbReference type="SAM" id="MobiDB-lite"/>
    </source>
</evidence>
<dbReference type="Pfam" id="PF00400">
    <property type="entry name" value="WD40"/>
    <property type="match status" value="2"/>
</dbReference>
<keyword evidence="1 3" id="KW-0853">WD repeat</keyword>
<reference evidence="5 6" key="1">
    <citation type="submission" date="2019-08" db="EMBL/GenBank/DDBJ databases">
        <title>Draft genome sequences of two oriental melons (Cucumis melo L. var makuwa).</title>
        <authorList>
            <person name="Kwon S.-Y."/>
        </authorList>
    </citation>
    <scope>NUCLEOTIDE SEQUENCE [LARGE SCALE GENOMIC DNA]</scope>
    <source>
        <strain evidence="6">cv. SW 3</strain>
        <tissue evidence="5">Leaf</tissue>
    </source>
</reference>
<name>A0A5A7U0J5_CUCMM</name>
<feature type="region of interest" description="Disordered" evidence="4">
    <location>
        <begin position="78"/>
        <end position="105"/>
    </location>
</feature>
<dbReference type="InterPro" id="IPR001680">
    <property type="entry name" value="WD40_rpt"/>
</dbReference>
<organism evidence="5 6">
    <name type="scientific">Cucumis melo var. makuwa</name>
    <name type="common">Oriental melon</name>
    <dbReference type="NCBI Taxonomy" id="1194695"/>
    <lineage>
        <taxon>Eukaryota</taxon>
        <taxon>Viridiplantae</taxon>
        <taxon>Streptophyta</taxon>
        <taxon>Embryophyta</taxon>
        <taxon>Tracheophyta</taxon>
        <taxon>Spermatophyta</taxon>
        <taxon>Magnoliopsida</taxon>
        <taxon>eudicotyledons</taxon>
        <taxon>Gunneridae</taxon>
        <taxon>Pentapetalae</taxon>
        <taxon>rosids</taxon>
        <taxon>fabids</taxon>
        <taxon>Cucurbitales</taxon>
        <taxon>Cucurbitaceae</taxon>
        <taxon>Benincaseae</taxon>
        <taxon>Cucumis</taxon>
    </lineage>
</organism>
<dbReference type="InterPro" id="IPR053053">
    <property type="entry name" value="WD_repeat_protein"/>
</dbReference>
<dbReference type="InterPro" id="IPR036322">
    <property type="entry name" value="WD40_repeat_dom_sf"/>
</dbReference>
<dbReference type="SMART" id="SM00320">
    <property type="entry name" value="WD40"/>
    <property type="match status" value="4"/>
</dbReference>
<dbReference type="STRING" id="1194695.A0A5A7U0J5"/>
<evidence type="ECO:0000256" key="1">
    <source>
        <dbReference type="ARBA" id="ARBA00022574"/>
    </source>
</evidence>
<dbReference type="InterPro" id="IPR019775">
    <property type="entry name" value="WD40_repeat_CS"/>
</dbReference>
<dbReference type="InterPro" id="IPR015943">
    <property type="entry name" value="WD40/YVTN_repeat-like_dom_sf"/>
</dbReference>
<feature type="region of interest" description="Disordered" evidence="4">
    <location>
        <begin position="1"/>
        <end position="63"/>
    </location>
</feature>
<evidence type="ECO:0000313" key="5">
    <source>
        <dbReference type="EMBL" id="KAA0046999.1"/>
    </source>
</evidence>
<sequence length="349" mass="38948">MESLFKAYSNSSDDYDEEDEPKPKRLALSSSPSKRPELEPFKFKPNIRPSHCSHSNPQPHERIMVPGRYISKRERALLSSAPASRAPESFPNPSLQSPPVGSLSDSDLPRDILSLLRSRGKDYLQQGLMPKRMSVTLDCHRKAVNSVQWSPSHAHLLASAAMDHTICIWNVWSTGQKLALKSSFHNAAVKDVQWSQQGLSVLSCGYDCASRLIDVEKGTEVGVFQEDQGVAVVKFHPNNPNLFLSGGLKGSLRMWDMRIGKMVNKYNRRLGSILDLEFTPNSNQFISSSDVSTSNSSESSIIVWDVTREVPLSYQACLVSSSFSSLQLSFIFVHLFCIIQMQPLCEKAE</sequence>
<dbReference type="PROSITE" id="PS50294">
    <property type="entry name" value="WD_REPEATS_REGION"/>
    <property type="match status" value="1"/>
</dbReference>
<proteinExistence type="predicted"/>
<feature type="compositionally biased region" description="Polar residues" evidence="4">
    <location>
        <begin position="91"/>
        <end position="105"/>
    </location>
</feature>
<gene>
    <name evidence="5" type="ORF">E6C27_scaffold230G001900</name>
</gene>